<dbReference type="GO" id="GO:0005634">
    <property type="term" value="C:nucleus"/>
    <property type="evidence" value="ECO:0007669"/>
    <property type="project" value="UniProtKB-SubCell"/>
</dbReference>
<dbReference type="InterPro" id="IPR006447">
    <property type="entry name" value="Myb_dom_plants"/>
</dbReference>
<dbReference type="PANTHER" id="PTHR31442:SF21">
    <property type="entry name" value="TRANSCRIPTION FACTOR BOA-RELATED"/>
    <property type="match status" value="1"/>
</dbReference>
<accession>A0A8S2B1Y5</accession>
<feature type="region of interest" description="Disordered" evidence="5">
    <location>
        <begin position="1"/>
        <end position="41"/>
    </location>
</feature>
<evidence type="ECO:0000313" key="7">
    <source>
        <dbReference type="EMBL" id="CAE6249867.1"/>
    </source>
</evidence>
<evidence type="ECO:0000256" key="2">
    <source>
        <dbReference type="ARBA" id="ARBA00023015"/>
    </source>
</evidence>
<organism evidence="7 8">
    <name type="scientific">Arabidopsis arenosa</name>
    <name type="common">Sand rock-cress</name>
    <name type="synonym">Cardaminopsis arenosa</name>
    <dbReference type="NCBI Taxonomy" id="38785"/>
    <lineage>
        <taxon>Eukaryota</taxon>
        <taxon>Viridiplantae</taxon>
        <taxon>Streptophyta</taxon>
        <taxon>Embryophyta</taxon>
        <taxon>Tracheophyta</taxon>
        <taxon>Spermatophyta</taxon>
        <taxon>Magnoliopsida</taxon>
        <taxon>eudicotyledons</taxon>
        <taxon>Gunneridae</taxon>
        <taxon>Pentapetalae</taxon>
        <taxon>rosids</taxon>
        <taxon>malvids</taxon>
        <taxon>Brassicales</taxon>
        <taxon>Brassicaceae</taxon>
        <taxon>Camelineae</taxon>
        <taxon>Arabidopsis</taxon>
    </lineage>
</organism>
<dbReference type="NCBIfam" id="TIGR01557">
    <property type="entry name" value="myb_SHAQKYF"/>
    <property type="match status" value="1"/>
</dbReference>
<evidence type="ECO:0000256" key="5">
    <source>
        <dbReference type="SAM" id="MobiDB-lite"/>
    </source>
</evidence>
<feature type="region of interest" description="Disordered" evidence="5">
    <location>
        <begin position="68"/>
        <end position="138"/>
    </location>
</feature>
<feature type="domain" description="HTH myb-type" evidence="6">
    <location>
        <begin position="144"/>
        <end position="195"/>
    </location>
</feature>
<proteinExistence type="predicted"/>
<dbReference type="GO" id="GO:0003700">
    <property type="term" value="F:DNA-binding transcription factor activity"/>
    <property type="evidence" value="ECO:0007669"/>
    <property type="project" value="InterPro"/>
</dbReference>
<dbReference type="InterPro" id="IPR009057">
    <property type="entry name" value="Homeodomain-like_sf"/>
</dbReference>
<keyword evidence="2" id="KW-0805">Transcription regulation</keyword>
<dbReference type="InterPro" id="IPR044841">
    <property type="entry name" value="LUX/BOA-like"/>
</dbReference>
<comment type="subcellular location">
    <subcellularLocation>
        <location evidence="1">Nucleus</location>
    </subcellularLocation>
</comment>
<dbReference type="PROSITE" id="PS51294">
    <property type="entry name" value="HTH_MYB"/>
    <property type="match status" value="1"/>
</dbReference>
<dbReference type="InterPro" id="IPR001005">
    <property type="entry name" value="SANT/Myb"/>
</dbReference>
<dbReference type="SUPFAM" id="SSF46689">
    <property type="entry name" value="Homeodomain-like"/>
    <property type="match status" value="1"/>
</dbReference>
<dbReference type="InterPro" id="IPR017930">
    <property type="entry name" value="Myb_dom"/>
</dbReference>
<feature type="compositionally biased region" description="Acidic residues" evidence="5">
    <location>
        <begin position="10"/>
        <end position="20"/>
    </location>
</feature>
<dbReference type="Proteomes" id="UP000682877">
    <property type="component" value="Chromosome 8"/>
</dbReference>
<dbReference type="FunFam" id="1.10.10.60:FF:000007">
    <property type="entry name" value="Two-component response regulator"/>
    <property type="match status" value="1"/>
</dbReference>
<evidence type="ECO:0000259" key="6">
    <source>
        <dbReference type="PROSITE" id="PS51294"/>
    </source>
</evidence>
<evidence type="ECO:0000256" key="1">
    <source>
        <dbReference type="ARBA" id="ARBA00004123"/>
    </source>
</evidence>
<dbReference type="EMBL" id="LR999458">
    <property type="protein sequence ID" value="CAE6249867.1"/>
    <property type="molecule type" value="Genomic_DNA"/>
</dbReference>
<evidence type="ECO:0000313" key="8">
    <source>
        <dbReference type="Proteomes" id="UP000682877"/>
    </source>
</evidence>
<gene>
    <name evidence="7" type="ORF">AARE701A_LOCUS21938</name>
</gene>
<evidence type="ECO:0000256" key="4">
    <source>
        <dbReference type="ARBA" id="ARBA00023242"/>
    </source>
</evidence>
<name>A0A8S2B1Y5_ARAAE</name>
<dbReference type="GO" id="GO:0003677">
    <property type="term" value="F:DNA binding"/>
    <property type="evidence" value="ECO:0007669"/>
    <property type="project" value="InterPro"/>
</dbReference>
<sequence>MGKEVRMSDYGDDDGEDAGGDEDRVPEWEIGLPNGDDLTPLSQSLVPSILALAFSIIPERSRTIHDVKRASQTTLSSLRSSANASSVMEEVVDRVGSSSPGSDPKKQKKSDGGEAVVEESTAEEGDSGTEDASGKTLKRPRLVWTPQLHKRFVDVVAHLGIKNAVPKTIMQLMNVEGLTRENVASHLQKYRLYLKRIHGLTTEEDPYSSDQLFASTPVPPQSFQDGGGSNGKLGIPVPSMIPIPGYGNQMSMQGHYHQYRNHGNESNQYMMQRNKFGTMVTSPSVGGGDVNDKFLASL</sequence>
<protein>
    <recommendedName>
        <fullName evidence="6">HTH myb-type domain-containing protein</fullName>
    </recommendedName>
</protein>
<feature type="compositionally biased region" description="Low complexity" evidence="5">
    <location>
        <begin position="75"/>
        <end position="86"/>
    </location>
</feature>
<reference evidence="7" key="1">
    <citation type="submission" date="2021-01" db="EMBL/GenBank/DDBJ databases">
        <authorList>
            <person name="Bezrukov I."/>
        </authorList>
    </citation>
    <scope>NUCLEOTIDE SEQUENCE</scope>
</reference>
<keyword evidence="8" id="KW-1185">Reference proteome</keyword>
<keyword evidence="3" id="KW-0804">Transcription</keyword>
<dbReference type="Pfam" id="PF00249">
    <property type="entry name" value="Myb_DNA-binding"/>
    <property type="match status" value="1"/>
</dbReference>
<dbReference type="Gene3D" id="1.10.10.60">
    <property type="entry name" value="Homeodomain-like"/>
    <property type="match status" value="1"/>
</dbReference>
<feature type="compositionally biased region" description="Basic and acidic residues" evidence="5">
    <location>
        <begin position="103"/>
        <end position="112"/>
    </location>
</feature>
<evidence type="ECO:0000256" key="3">
    <source>
        <dbReference type="ARBA" id="ARBA00023163"/>
    </source>
</evidence>
<dbReference type="AlphaFoldDB" id="A0A8S2B1Y5"/>
<dbReference type="PANTHER" id="PTHR31442">
    <property type="entry name" value="HOMEODOMAIN-LIKE SUPERFAMILY PROTEIN-RELATED"/>
    <property type="match status" value="1"/>
</dbReference>
<keyword evidence="4" id="KW-0539">Nucleus</keyword>
<feature type="compositionally biased region" description="Acidic residues" evidence="5">
    <location>
        <begin position="116"/>
        <end position="129"/>
    </location>
</feature>